<keyword evidence="13" id="KW-1185">Reference proteome</keyword>
<keyword evidence="3" id="KW-0378">Hydrolase</keyword>
<dbReference type="Pfam" id="PF13086">
    <property type="entry name" value="AAA_11"/>
    <property type="match status" value="1"/>
</dbReference>
<dbReference type="SUPFAM" id="SSF52540">
    <property type="entry name" value="P-loop containing nucleoside triphosphate hydrolases"/>
    <property type="match status" value="1"/>
</dbReference>
<dbReference type="InterPro" id="IPR027417">
    <property type="entry name" value="P-loop_NTPase"/>
</dbReference>
<comment type="caution">
    <text evidence="12">The sequence shown here is derived from an EMBL/GenBank/DDBJ whole genome shotgun (WGS) entry which is preliminary data.</text>
</comment>
<dbReference type="InterPro" id="IPR016024">
    <property type="entry name" value="ARM-type_fold"/>
</dbReference>
<feature type="compositionally biased region" description="Polar residues" evidence="7">
    <location>
        <begin position="1911"/>
        <end position="1920"/>
    </location>
</feature>
<protein>
    <recommendedName>
        <fullName evidence="14">Helicase ATP-binding domain-containing protein</fullName>
    </recommendedName>
</protein>
<comment type="similarity">
    <text evidence="1">Belongs to the DNA2/NAM7 helicase family.</text>
</comment>
<dbReference type="InterPro" id="IPR024481">
    <property type="entry name" value="Helicase_Sen1_N"/>
</dbReference>
<feature type="compositionally biased region" description="Basic and acidic residues" evidence="7">
    <location>
        <begin position="945"/>
        <end position="954"/>
    </location>
</feature>
<evidence type="ECO:0000256" key="7">
    <source>
        <dbReference type="SAM" id="MobiDB-lite"/>
    </source>
</evidence>
<evidence type="ECO:0000256" key="3">
    <source>
        <dbReference type="ARBA" id="ARBA00022801"/>
    </source>
</evidence>
<feature type="region of interest" description="Disordered" evidence="7">
    <location>
        <begin position="1806"/>
        <end position="1947"/>
    </location>
</feature>
<dbReference type="Proteomes" id="UP000284842">
    <property type="component" value="Unassembled WGS sequence"/>
</dbReference>
<evidence type="ECO:0000256" key="2">
    <source>
        <dbReference type="ARBA" id="ARBA00022741"/>
    </source>
</evidence>
<evidence type="ECO:0000259" key="9">
    <source>
        <dbReference type="Pfam" id="PF13086"/>
    </source>
</evidence>
<dbReference type="PANTHER" id="PTHR10887">
    <property type="entry name" value="DNA2/NAM7 HELICASE FAMILY"/>
    <property type="match status" value="1"/>
</dbReference>
<feature type="compositionally biased region" description="Low complexity" evidence="7">
    <location>
        <begin position="1887"/>
        <end position="1900"/>
    </location>
</feature>
<dbReference type="SUPFAM" id="SSF48371">
    <property type="entry name" value="ARM repeat"/>
    <property type="match status" value="1"/>
</dbReference>
<dbReference type="PANTHER" id="PTHR10887:SF495">
    <property type="entry name" value="HELICASE SENATAXIN ISOFORM X1-RELATED"/>
    <property type="match status" value="1"/>
</dbReference>
<proteinExistence type="inferred from homology"/>
<dbReference type="InterPro" id="IPR041677">
    <property type="entry name" value="DNA2/NAM7_AAA_11"/>
</dbReference>
<dbReference type="GO" id="GO:0006369">
    <property type="term" value="P:termination of RNA polymerase II transcription"/>
    <property type="evidence" value="ECO:0007669"/>
    <property type="project" value="TreeGrafter"/>
</dbReference>
<evidence type="ECO:0000256" key="4">
    <source>
        <dbReference type="ARBA" id="ARBA00022806"/>
    </source>
</evidence>
<dbReference type="InterPro" id="IPR041679">
    <property type="entry name" value="DNA2/NAM7-like_C"/>
</dbReference>
<dbReference type="CDD" id="cd18808">
    <property type="entry name" value="SF1_C_Upf1"/>
    <property type="match status" value="1"/>
</dbReference>
<feature type="compositionally biased region" description="Low complexity" evidence="7">
    <location>
        <begin position="965"/>
        <end position="976"/>
    </location>
</feature>
<feature type="compositionally biased region" description="Polar residues" evidence="7">
    <location>
        <begin position="930"/>
        <end position="939"/>
    </location>
</feature>
<evidence type="ECO:0000313" key="13">
    <source>
        <dbReference type="Proteomes" id="UP000284842"/>
    </source>
</evidence>
<evidence type="ECO:0008006" key="14">
    <source>
        <dbReference type="Google" id="ProtNLM"/>
    </source>
</evidence>
<dbReference type="InterPro" id="IPR056474">
    <property type="entry name" value="SEN1_barrel"/>
</dbReference>
<dbReference type="FunFam" id="3.40.50.300:FF:000326">
    <property type="entry name" value="P-loop containing nucleoside triphosphate hydrolase"/>
    <property type="match status" value="1"/>
</dbReference>
<sequence>MTSQSNLVRGLLDNLYRNPEGNTVKEETLGAIFTHLYDVKPNSAGEYHWFCSQASTLTIDAATFSIRLFAYSSEAVTLWKARLRKCISCCASCVRGMELAKELSRKVYMSTYEVHRLDGFFNTFEAWELQSFLDENPFITQPSTEPTPPLSEAALHQMLWNWTILSDPRVARYLQNNPPPQHITITGTLPPGLFVLLFVDSAPVRQWASNVCSAFSQQDLGEMDSRSTYSRVLTAVIPTSLNSLTHAQGTILSHYSLTSSQHIWSSFYLAIRLLPSSIINPQHQFGLPQLVINHLRDVVDEFSAILRCFVYLLKRLQDEIWKHPLVPSPVDVVSSLQQNPNFLPVTNGFSDSKSQVTSLRELLLTIRGDARFPDTFSCVLRLLLDRARYASQDAIREQFVTTLNQLLSTSWRQSPSDQEAVTQGLKQNANAFIPFVYANSVQTEVLARLLSETRKLTEEVLLKDCQDMEKTAAALTDALILKAKLEKEAKEKGKATQKSQPRIPVFSYSSELWDQIYLGDDSRSPQLFSMAIRLAGKVYHLFSLRPNIFKPLETVASNVTSVVDQFNASLKSLHGGLGQLIMNFTNYSVSNDAISLLQQDEVLQSVVLMMLSHSNQLESAAKAVVGLAYDVDGRTECFRALLERYPKETMKAMMDYLSHFYQSAIKAPEACDSSAALVRCFADILDVLCAQSDGLLRQTTFLLTSDADGPAARLPKFWRLLAKALSAIYDRTPMWSSYVSTPEMVSWMRDALILARDVLTQWRVIENAVNSYKSQDPGPLRVGKDMIGDLQDFLPAVVKWLRLTDEELLHQSFSLLQNVLDVMKETDVQPWEKSLTKLRNFVTSAQESDSKKRELRTRLDTGRLILLVKSLSQFDEEDDEVEIVEPPPSHLPSKSSKPPKSVQPAAGRPGVKQPVVSDKEHRTMKAPTVATRQASGSKKMTSDYFSEKDQERLDSISSMPAFRRSSASGQPSASTSKPVPQGSRSEIKDEAQAAQGQSDDNSSDDEGSESDGNTKQALRTLGLLSKKSPVKVQPKPPPTAPRRVIMQDDFKGPVRTVKQQESHNRALCMRPDITDLHRAILSWDYNHSGPSPPGPPLRLCRVPQRFQNYLHYLNTFRPLLLMECWHSLLQSKDETQDKYNCVIDDRQVVSSDGIAVFISIPDSVKRDWYLAETDVVLLSHPQDSKKCILGKVKTYQASHNTIKATILCFPKLGLGDPGLTHKSNWQVSKVFSLSTINREYGALVALQYNKMCASIMNPSLEKPPTQPPSAIQEVMGRYNVNEPQATAILNAISVSSFSLIQGPPGTGKTSTICGLISRFMADRIRPPVPIVIGKAAQHPLPKQKKILLCAPSNAAIDELVQRLKDGYAGSKKSDVTFSVVRIGAESAISSSVRDVSLDYLVDQKIQSTAKPLNELGEGIKKIQAELDKAKEARNAISRQLASLNDTGDAARYEAMKMSVSTLNQKVNALSREKDAKKDQQKSDFRVLDALRRNTRREILLAADVICSTLSGAGHESLEGLEFDMVIIDEAAQSIELSSLIPLRFEPQRCVMVGDPQQLPPTVLSNEAKELNYGQSLFARLHESRREAVQLLSIQYRMHPNISHLPSSLFYNKRLLDGPDMEQKTAQPWHSVEQFSPYRFYNVSKGLEVSQGNSMTNETEAQIAAALYGRLTEQFSQIDFSFRVGVVTMYRAQLTTIRRCFERRFGRDILSKVDFNTVDGFQGQEKDIIILSCVRAGPGITSIGFLSDVRRMNVALTRARSSLFILGHAATLERSESAWRQIVQDARSRSSLIEISDPSYFAKSKLQAAVRSEAPPPKKRIKTNNIPPSIPASLATPSNFKNSKTDINVPKPKPGEDGSKSTPNASPLEKITTIGGQSSLNPQPTRPTAVSTTSSTISAGTKRPAPDDRDQSTTASGSGQPSARPKPPVAQKKAKTNSMFIPKKIQKR</sequence>
<evidence type="ECO:0000259" key="8">
    <source>
        <dbReference type="Pfam" id="PF12726"/>
    </source>
</evidence>
<dbReference type="GO" id="GO:0005524">
    <property type="term" value="F:ATP binding"/>
    <property type="evidence" value="ECO:0007669"/>
    <property type="project" value="UniProtKB-KW"/>
</dbReference>
<dbReference type="InParanoid" id="A0A409VJ49"/>
<feature type="domain" description="DNA2/NAM7 helicase-like C-terminal" evidence="10">
    <location>
        <begin position="1572"/>
        <end position="1768"/>
    </location>
</feature>
<dbReference type="Pfam" id="PF23576">
    <property type="entry name" value="SEN1_barrel"/>
    <property type="match status" value="1"/>
</dbReference>
<dbReference type="CDD" id="cd18042">
    <property type="entry name" value="DEXXQc_SETX"/>
    <property type="match status" value="1"/>
</dbReference>
<keyword evidence="5" id="KW-0067">ATP-binding</keyword>
<dbReference type="FunCoup" id="A0A409VJ49">
    <property type="interactions" value="88"/>
</dbReference>
<feature type="region of interest" description="Disordered" evidence="7">
    <location>
        <begin position="877"/>
        <end position="1044"/>
    </location>
</feature>
<organism evidence="12 13">
    <name type="scientific">Panaeolus cyanescens</name>
    <dbReference type="NCBI Taxonomy" id="181874"/>
    <lineage>
        <taxon>Eukaryota</taxon>
        <taxon>Fungi</taxon>
        <taxon>Dikarya</taxon>
        <taxon>Basidiomycota</taxon>
        <taxon>Agaricomycotina</taxon>
        <taxon>Agaricomycetes</taxon>
        <taxon>Agaricomycetidae</taxon>
        <taxon>Agaricales</taxon>
        <taxon>Agaricineae</taxon>
        <taxon>Galeropsidaceae</taxon>
        <taxon>Panaeolus</taxon>
    </lineage>
</organism>
<feature type="compositionally biased region" description="Polar residues" evidence="7">
    <location>
        <begin position="1873"/>
        <end position="1882"/>
    </location>
</feature>
<dbReference type="Gene3D" id="3.40.50.300">
    <property type="entry name" value="P-loop containing nucleotide triphosphate hydrolases"/>
    <property type="match status" value="2"/>
</dbReference>
<evidence type="ECO:0000259" key="11">
    <source>
        <dbReference type="Pfam" id="PF23576"/>
    </source>
</evidence>
<feature type="compositionally biased region" description="Low complexity" evidence="7">
    <location>
        <begin position="891"/>
        <end position="900"/>
    </location>
</feature>
<dbReference type="GO" id="GO:0001147">
    <property type="term" value="F:transcription termination site sequence-specific DNA binding"/>
    <property type="evidence" value="ECO:0007669"/>
    <property type="project" value="TreeGrafter"/>
</dbReference>
<evidence type="ECO:0000259" key="10">
    <source>
        <dbReference type="Pfam" id="PF13087"/>
    </source>
</evidence>
<accession>A0A409VJ49</accession>
<dbReference type="InterPro" id="IPR045055">
    <property type="entry name" value="DNA2/NAM7-like"/>
</dbReference>
<dbReference type="Pfam" id="PF12726">
    <property type="entry name" value="SEN1_N"/>
    <property type="match status" value="1"/>
</dbReference>
<keyword evidence="4" id="KW-0347">Helicase</keyword>
<evidence type="ECO:0000313" key="12">
    <source>
        <dbReference type="EMBL" id="PPQ66263.1"/>
    </source>
</evidence>
<dbReference type="GO" id="GO:0005694">
    <property type="term" value="C:chromosome"/>
    <property type="evidence" value="ECO:0007669"/>
    <property type="project" value="UniProtKB-ARBA"/>
</dbReference>
<keyword evidence="2" id="KW-0547">Nucleotide-binding</keyword>
<evidence type="ECO:0000256" key="6">
    <source>
        <dbReference type="SAM" id="Coils"/>
    </source>
</evidence>
<feature type="domain" description="Helicase SEN1 beta-barrel" evidence="11">
    <location>
        <begin position="1134"/>
        <end position="1230"/>
    </location>
</feature>
<evidence type="ECO:0000256" key="1">
    <source>
        <dbReference type="ARBA" id="ARBA00007913"/>
    </source>
</evidence>
<dbReference type="GO" id="GO:0004386">
    <property type="term" value="F:helicase activity"/>
    <property type="evidence" value="ECO:0007669"/>
    <property type="project" value="UniProtKB-KW"/>
</dbReference>
<evidence type="ECO:0000256" key="5">
    <source>
        <dbReference type="ARBA" id="ARBA00022840"/>
    </source>
</evidence>
<dbReference type="STRING" id="181874.A0A409VJ49"/>
<reference evidence="12 13" key="1">
    <citation type="journal article" date="2018" name="Evol. Lett.">
        <title>Horizontal gene cluster transfer increased hallucinogenic mushroom diversity.</title>
        <authorList>
            <person name="Reynolds H.T."/>
            <person name="Vijayakumar V."/>
            <person name="Gluck-Thaler E."/>
            <person name="Korotkin H.B."/>
            <person name="Matheny P.B."/>
            <person name="Slot J.C."/>
        </authorList>
    </citation>
    <scope>NUCLEOTIDE SEQUENCE [LARGE SCALE GENOMIC DNA]</scope>
    <source>
        <strain evidence="12 13">2629</strain>
    </source>
</reference>
<dbReference type="EMBL" id="NHTK01006047">
    <property type="protein sequence ID" value="PPQ66263.1"/>
    <property type="molecule type" value="Genomic_DNA"/>
</dbReference>
<dbReference type="InterPro" id="IPR047187">
    <property type="entry name" value="SF1_C_Upf1"/>
</dbReference>
<feature type="compositionally biased region" description="Polar residues" evidence="7">
    <location>
        <begin position="1834"/>
        <end position="1845"/>
    </location>
</feature>
<dbReference type="OrthoDB" id="6513042at2759"/>
<dbReference type="Pfam" id="PF13087">
    <property type="entry name" value="AAA_12"/>
    <property type="match status" value="1"/>
</dbReference>
<feature type="domain" description="Helicase Sen1 N-terminal" evidence="8">
    <location>
        <begin position="79"/>
        <end position="814"/>
    </location>
</feature>
<dbReference type="GO" id="GO:0016787">
    <property type="term" value="F:hydrolase activity"/>
    <property type="evidence" value="ECO:0007669"/>
    <property type="project" value="UniProtKB-KW"/>
</dbReference>
<name>A0A409VJ49_9AGAR</name>
<feature type="domain" description="DNA2/NAM7 helicase helicase" evidence="9">
    <location>
        <begin position="1280"/>
        <end position="1565"/>
    </location>
</feature>
<dbReference type="GO" id="GO:0016604">
    <property type="term" value="C:nuclear body"/>
    <property type="evidence" value="ECO:0007669"/>
    <property type="project" value="TreeGrafter"/>
</dbReference>
<gene>
    <name evidence="12" type="ORF">CVT24_007281</name>
</gene>
<keyword evidence="6" id="KW-0175">Coiled coil</keyword>
<feature type="coiled-coil region" evidence="6">
    <location>
        <begin position="1412"/>
        <end position="1479"/>
    </location>
</feature>